<accession>A0A4C1X289</accession>
<sequence>MDDLVEVTTPSWLQLPQDSIPWKRESENIVISIASDIMMVRERKKEAYIPTICLLQTKRFRTWPPTPTASGGRHRHGDDVGDRTARGMERMV</sequence>
<feature type="region of interest" description="Disordered" evidence="1">
    <location>
        <begin position="63"/>
        <end position="92"/>
    </location>
</feature>
<comment type="caution">
    <text evidence="2">The sequence shown here is derived from an EMBL/GenBank/DDBJ whole genome shotgun (WGS) entry which is preliminary data.</text>
</comment>
<feature type="compositionally biased region" description="Basic and acidic residues" evidence="1">
    <location>
        <begin position="76"/>
        <end position="92"/>
    </location>
</feature>
<dbReference type="EMBL" id="BGZK01000694">
    <property type="protein sequence ID" value="GBP56489.1"/>
    <property type="molecule type" value="Genomic_DNA"/>
</dbReference>
<gene>
    <name evidence="2" type="ORF">EVAR_42681_1</name>
</gene>
<name>A0A4C1X289_EUMVA</name>
<proteinExistence type="predicted"/>
<keyword evidence="3" id="KW-1185">Reference proteome</keyword>
<evidence type="ECO:0000313" key="3">
    <source>
        <dbReference type="Proteomes" id="UP000299102"/>
    </source>
</evidence>
<reference evidence="2 3" key="1">
    <citation type="journal article" date="2019" name="Commun. Biol.">
        <title>The bagworm genome reveals a unique fibroin gene that provides high tensile strength.</title>
        <authorList>
            <person name="Kono N."/>
            <person name="Nakamura H."/>
            <person name="Ohtoshi R."/>
            <person name="Tomita M."/>
            <person name="Numata K."/>
            <person name="Arakawa K."/>
        </authorList>
    </citation>
    <scope>NUCLEOTIDE SEQUENCE [LARGE SCALE GENOMIC DNA]</scope>
</reference>
<evidence type="ECO:0000256" key="1">
    <source>
        <dbReference type="SAM" id="MobiDB-lite"/>
    </source>
</evidence>
<evidence type="ECO:0000313" key="2">
    <source>
        <dbReference type="EMBL" id="GBP56489.1"/>
    </source>
</evidence>
<protein>
    <submittedName>
        <fullName evidence="2">Uncharacterized protein</fullName>
    </submittedName>
</protein>
<dbReference type="Proteomes" id="UP000299102">
    <property type="component" value="Unassembled WGS sequence"/>
</dbReference>
<dbReference type="AlphaFoldDB" id="A0A4C1X289"/>
<organism evidence="2 3">
    <name type="scientific">Eumeta variegata</name>
    <name type="common">Bagworm moth</name>
    <name type="synonym">Eumeta japonica</name>
    <dbReference type="NCBI Taxonomy" id="151549"/>
    <lineage>
        <taxon>Eukaryota</taxon>
        <taxon>Metazoa</taxon>
        <taxon>Ecdysozoa</taxon>
        <taxon>Arthropoda</taxon>
        <taxon>Hexapoda</taxon>
        <taxon>Insecta</taxon>
        <taxon>Pterygota</taxon>
        <taxon>Neoptera</taxon>
        <taxon>Endopterygota</taxon>
        <taxon>Lepidoptera</taxon>
        <taxon>Glossata</taxon>
        <taxon>Ditrysia</taxon>
        <taxon>Tineoidea</taxon>
        <taxon>Psychidae</taxon>
        <taxon>Oiketicinae</taxon>
        <taxon>Eumeta</taxon>
    </lineage>
</organism>